<evidence type="ECO:0000313" key="2">
    <source>
        <dbReference type="Proteomes" id="UP000244178"/>
    </source>
</evidence>
<protein>
    <submittedName>
        <fullName evidence="1">Uncharacterized protein</fullName>
    </submittedName>
</protein>
<proteinExistence type="predicted"/>
<organism evidence="1 2">
    <name type="scientific">Pseudomonas protegens</name>
    <dbReference type="NCBI Taxonomy" id="380021"/>
    <lineage>
        <taxon>Bacteria</taxon>
        <taxon>Pseudomonadati</taxon>
        <taxon>Pseudomonadota</taxon>
        <taxon>Gammaproteobacteria</taxon>
        <taxon>Pseudomonadales</taxon>
        <taxon>Pseudomonadaceae</taxon>
        <taxon>Pseudomonas</taxon>
    </lineage>
</organism>
<sequence>MVYVFRDIDLGQLGRLTLESTPGGETRISSEVAGDPQDPMTAQRLKVLEPICEALIHTLERTLGRGRPTALPVRPPELQGQVAVEEVRCDTCNQLVALIVFAEDATDRGQLEDYARMMYVHYSRHNVPTWIIGPQYGDEPMPLRRADVLKVWPQRGPLESLRLDEFTPGIEALATLHCL</sequence>
<name>A0A2T6GAR8_9PSED</name>
<dbReference type="Proteomes" id="UP000244178">
    <property type="component" value="Unassembled WGS sequence"/>
</dbReference>
<comment type="caution">
    <text evidence="1">The sequence shown here is derived from an EMBL/GenBank/DDBJ whole genome shotgun (WGS) entry which is preliminary data.</text>
</comment>
<reference evidence="1 2" key="1">
    <citation type="submission" date="2018-03" db="EMBL/GenBank/DDBJ databases">
        <title>Draft genome sequence of the plant growth promoting rhizobacterium Pseudomonas protegens strain BNJ-SS-45 isolated from wheat (Triticum aestivum) rhizosphere.</title>
        <authorList>
            <person name="Bajpai A."/>
            <person name="Shende K."/>
            <person name="Meena N."/>
            <person name="Upadhyayula S.R."/>
            <person name="Suravajhala P."/>
            <person name="Medicherla K.M."/>
            <person name="Johri B.N."/>
        </authorList>
    </citation>
    <scope>NUCLEOTIDE SEQUENCE [LARGE SCALE GENOMIC DNA]</scope>
    <source>
        <strain evidence="1 2">BNJ-SS-45</strain>
    </source>
</reference>
<dbReference type="AlphaFoldDB" id="A0A2T6GAR8"/>
<accession>A0A2T6GAR8</accession>
<dbReference type="EMBL" id="PYJM01000027">
    <property type="protein sequence ID" value="PUA41250.1"/>
    <property type="molecule type" value="Genomic_DNA"/>
</dbReference>
<evidence type="ECO:0000313" key="1">
    <source>
        <dbReference type="EMBL" id="PUA41250.1"/>
    </source>
</evidence>
<gene>
    <name evidence="1" type="ORF">C5U62_33040</name>
</gene>